<dbReference type="InterPro" id="IPR036259">
    <property type="entry name" value="MFS_trans_sf"/>
</dbReference>
<reference evidence="1 2" key="1">
    <citation type="submission" date="2017-04" db="EMBL/GenBank/DDBJ databases">
        <authorList>
            <person name="Afonso C.L."/>
            <person name="Miller P.J."/>
            <person name="Scott M.A."/>
            <person name="Spackman E."/>
            <person name="Goraichik I."/>
            <person name="Dimitrov K.M."/>
            <person name="Suarez D.L."/>
            <person name="Swayne D.E."/>
        </authorList>
    </citation>
    <scope>NUCLEOTIDE SEQUENCE [LARGE SCALE GENOMIC DNA]</scope>
    <source>
        <strain evidence="2">XA(T)</strain>
    </source>
</reference>
<dbReference type="KEGG" id="cphy:B5808_14545"/>
<accession>A0A1X9LM87</accession>
<dbReference type="PANTHER" id="PTHR23542">
    <property type="match status" value="1"/>
</dbReference>
<dbReference type="RefSeq" id="WP_085020431.1">
    <property type="nucleotide sequence ID" value="NZ_BMHD01000001.1"/>
</dbReference>
<dbReference type="Gene3D" id="1.20.1250.20">
    <property type="entry name" value="MFS general substrate transporter like domains"/>
    <property type="match status" value="1"/>
</dbReference>
<dbReference type="SUPFAM" id="SSF103473">
    <property type="entry name" value="MFS general substrate transporter"/>
    <property type="match status" value="1"/>
</dbReference>
<gene>
    <name evidence="1" type="ORF">B5808_14545</name>
</gene>
<dbReference type="Proteomes" id="UP000192775">
    <property type="component" value="Chromosome"/>
</dbReference>
<dbReference type="InterPro" id="IPR011701">
    <property type="entry name" value="MFS"/>
</dbReference>
<proteinExistence type="predicted"/>
<evidence type="ECO:0000313" key="1">
    <source>
        <dbReference type="EMBL" id="ARJ06293.1"/>
    </source>
</evidence>
<organism evidence="1 2">
    <name type="scientific">Cnuibacter physcomitrellae</name>
    <dbReference type="NCBI Taxonomy" id="1619308"/>
    <lineage>
        <taxon>Bacteria</taxon>
        <taxon>Bacillati</taxon>
        <taxon>Actinomycetota</taxon>
        <taxon>Actinomycetes</taxon>
        <taxon>Micrococcales</taxon>
        <taxon>Microbacteriaceae</taxon>
        <taxon>Cnuibacter</taxon>
    </lineage>
</organism>
<dbReference type="GO" id="GO:0022857">
    <property type="term" value="F:transmembrane transporter activity"/>
    <property type="evidence" value="ECO:0007669"/>
    <property type="project" value="InterPro"/>
</dbReference>
<dbReference type="PANTHER" id="PTHR23542:SF1">
    <property type="entry name" value="MAJOR FACILITATOR SUPERFAMILY (MFS) PROFILE DOMAIN-CONTAINING PROTEIN"/>
    <property type="match status" value="1"/>
</dbReference>
<dbReference type="STRING" id="1619308.B5808_14545"/>
<keyword evidence="2" id="KW-1185">Reference proteome</keyword>
<protein>
    <submittedName>
        <fullName evidence="1">Uncharacterized protein</fullName>
    </submittedName>
</protein>
<dbReference type="AlphaFoldDB" id="A0A1X9LM87"/>
<evidence type="ECO:0000313" key="2">
    <source>
        <dbReference type="Proteomes" id="UP000192775"/>
    </source>
</evidence>
<dbReference type="EMBL" id="CP020715">
    <property type="protein sequence ID" value="ARJ06293.1"/>
    <property type="molecule type" value="Genomic_DNA"/>
</dbReference>
<dbReference type="Pfam" id="PF07690">
    <property type="entry name" value="MFS_1"/>
    <property type="match status" value="1"/>
</dbReference>
<sequence length="418" mass="41561">MFAVLRTRGVPYLLTTSVIGRLASAMAALALVRLVVGQGGEYGYASIVGATYVIAGMVGQPLLSRLIDRSGRRRGVLVGSTLLATAGYVGTAWAAVQIPAVGLVAVAAAGFFTPPIEPALRALWPALVEERRLTSAFALDAAAQEVGFIVGPLATVAGIALAGVQGNVLLMGAIGLAGGLAFAAHPRLGRTAPAVGAPAATTPTTGRHGSPLTSAAFRRIVLTMAAAAVPVGALTIVATEYAALAGSPDLSSWAIAVNAGGALTGALVFGRFPPRASAAALIRPLALGLAVLYLPLAAWMLPAAAWLALAFASGLLLPPLLTQVFTQTPLTVSERHRTEANAWVVSAFAVGVAAGTLASGFLVQLLPAGLGVSAAVAVGAVVGALGGAQAGLRALTPPAASEGPHPDPSLSESAGRAD</sequence>
<name>A0A1X9LM87_9MICO</name>